<evidence type="ECO:0000313" key="3">
    <source>
        <dbReference type="EMBL" id="KAL0011424.1"/>
    </source>
</evidence>
<evidence type="ECO:0000259" key="2">
    <source>
        <dbReference type="Pfam" id="PF16455"/>
    </source>
</evidence>
<dbReference type="Gene3D" id="1.20.225.20">
    <property type="entry name" value="Ub domain-containing protein, DC-UbP/UBTD2, N-terminal domain"/>
    <property type="match status" value="1"/>
</dbReference>
<dbReference type="InterPro" id="IPR039869">
    <property type="entry name" value="UBTD1/2"/>
</dbReference>
<protein>
    <recommendedName>
        <fullName evidence="2">DC-UbP/UBTD2 N-terminal domain-containing protein</fullName>
    </recommendedName>
</protein>
<proteinExistence type="predicted"/>
<evidence type="ECO:0000256" key="1">
    <source>
        <dbReference type="SAM" id="MobiDB-lite"/>
    </source>
</evidence>
<dbReference type="AlphaFoldDB" id="A0AAW2DPK9"/>
<feature type="domain" description="DC-UbP/UBTD2 N-terminal" evidence="2">
    <location>
        <begin position="16"/>
        <end position="97"/>
    </location>
</feature>
<feature type="region of interest" description="Disordered" evidence="1">
    <location>
        <begin position="1"/>
        <end position="24"/>
    </location>
</feature>
<keyword evidence="4" id="KW-1185">Reference proteome</keyword>
<sequence>MGCSGSSQAKADGDFKKIQKPKPWKHTEPITRTQLMQMRDEFWDTAPHYGGQKEIWDALRAAAEADLTLAQTIVESAGVIVQSADLTICYDERGPSFPSSLPLFPLSFITLLFFPLNYSKFSFIQLTEFHYRCKI</sequence>
<dbReference type="InterPro" id="IPR038169">
    <property type="entry name" value="DC-UbP/UBTD2_N_sf"/>
</dbReference>
<reference evidence="3 4" key="1">
    <citation type="submission" date="2024-01" db="EMBL/GenBank/DDBJ databases">
        <title>A telomere-to-telomere, gap-free genome of sweet tea (Lithocarpus litseifolius).</title>
        <authorList>
            <person name="Zhou J."/>
        </authorList>
    </citation>
    <scope>NUCLEOTIDE SEQUENCE [LARGE SCALE GENOMIC DNA]</scope>
    <source>
        <strain evidence="3">Zhou-2022a</strain>
        <tissue evidence="3">Leaf</tissue>
    </source>
</reference>
<organism evidence="3 4">
    <name type="scientific">Lithocarpus litseifolius</name>
    <dbReference type="NCBI Taxonomy" id="425828"/>
    <lineage>
        <taxon>Eukaryota</taxon>
        <taxon>Viridiplantae</taxon>
        <taxon>Streptophyta</taxon>
        <taxon>Embryophyta</taxon>
        <taxon>Tracheophyta</taxon>
        <taxon>Spermatophyta</taxon>
        <taxon>Magnoliopsida</taxon>
        <taxon>eudicotyledons</taxon>
        <taxon>Gunneridae</taxon>
        <taxon>Pentapetalae</taxon>
        <taxon>rosids</taxon>
        <taxon>fabids</taxon>
        <taxon>Fagales</taxon>
        <taxon>Fagaceae</taxon>
        <taxon>Lithocarpus</taxon>
    </lineage>
</organism>
<dbReference type="PANTHER" id="PTHR13609">
    <property type="entry name" value="UBIQUITIN DOMAIN CONTAINING 1 PROTEIN-RELATED"/>
    <property type="match status" value="1"/>
</dbReference>
<dbReference type="Proteomes" id="UP001459277">
    <property type="component" value="Unassembled WGS sequence"/>
</dbReference>
<dbReference type="EMBL" id="JAZDWU010000002">
    <property type="protein sequence ID" value="KAL0011424.1"/>
    <property type="molecule type" value="Genomic_DNA"/>
</dbReference>
<comment type="caution">
    <text evidence="3">The sequence shown here is derived from an EMBL/GenBank/DDBJ whole genome shotgun (WGS) entry which is preliminary data.</text>
</comment>
<dbReference type="InterPro" id="IPR032752">
    <property type="entry name" value="DC-UbP/UBTD2_N"/>
</dbReference>
<gene>
    <name evidence="3" type="ORF">SO802_006532</name>
</gene>
<evidence type="ECO:0000313" key="4">
    <source>
        <dbReference type="Proteomes" id="UP001459277"/>
    </source>
</evidence>
<dbReference type="Pfam" id="PF16455">
    <property type="entry name" value="UBD"/>
    <property type="match status" value="1"/>
</dbReference>
<accession>A0AAW2DPK9</accession>
<name>A0AAW2DPK9_9ROSI</name>